<sequence>MKQLIKQWWVIGISLGLWLSLQTTKAQTTTTINTSQTLAGTTWDVTVPALSNAPYNFIFNATSKTGNVLKPDNTLTDFTWSEDGKGNWFITIEEMVDGVKRSENFYGKITGNKGVGFYTCSTNRKAQKNLTMVKAQY</sequence>
<evidence type="ECO:0000313" key="3">
    <source>
        <dbReference type="Proteomes" id="UP000199514"/>
    </source>
</evidence>
<keyword evidence="3" id="KW-1185">Reference proteome</keyword>
<accession>A0A1I1GR92</accession>
<evidence type="ECO:0000256" key="1">
    <source>
        <dbReference type="SAM" id="SignalP"/>
    </source>
</evidence>
<dbReference type="AlphaFoldDB" id="A0A1I1GR92"/>
<keyword evidence="1" id="KW-0732">Signal</keyword>
<reference evidence="2 3" key="1">
    <citation type="submission" date="2016-10" db="EMBL/GenBank/DDBJ databases">
        <authorList>
            <person name="de Groot N.N."/>
        </authorList>
    </citation>
    <scope>NUCLEOTIDE SEQUENCE [LARGE SCALE GENOMIC DNA]</scope>
    <source>
        <strain evidence="2 3">DSM 6793</strain>
    </source>
</reference>
<feature type="chain" id="PRO_5011520713" evidence="1">
    <location>
        <begin position="27"/>
        <end position="137"/>
    </location>
</feature>
<dbReference type="RefSeq" id="WP_091509687.1">
    <property type="nucleotide sequence ID" value="NZ_FOLE01000003.1"/>
</dbReference>
<name>A0A1I1GR92_9BACT</name>
<organism evidence="2 3">
    <name type="scientific">Flexibacter flexilis DSM 6793</name>
    <dbReference type="NCBI Taxonomy" id="927664"/>
    <lineage>
        <taxon>Bacteria</taxon>
        <taxon>Pseudomonadati</taxon>
        <taxon>Bacteroidota</taxon>
        <taxon>Cytophagia</taxon>
        <taxon>Cytophagales</taxon>
        <taxon>Flexibacteraceae</taxon>
        <taxon>Flexibacter</taxon>
    </lineage>
</organism>
<evidence type="ECO:0000313" key="2">
    <source>
        <dbReference type="EMBL" id="SFC13812.1"/>
    </source>
</evidence>
<proteinExistence type="predicted"/>
<dbReference type="Proteomes" id="UP000199514">
    <property type="component" value="Unassembled WGS sequence"/>
</dbReference>
<protein>
    <submittedName>
        <fullName evidence="2">Uncharacterized protein</fullName>
    </submittedName>
</protein>
<dbReference type="EMBL" id="FOLE01000003">
    <property type="protein sequence ID" value="SFC13812.1"/>
    <property type="molecule type" value="Genomic_DNA"/>
</dbReference>
<dbReference type="STRING" id="927664.SAMN05421780_10353"/>
<gene>
    <name evidence="2" type="ORF">SAMN05421780_10353</name>
</gene>
<feature type="signal peptide" evidence="1">
    <location>
        <begin position="1"/>
        <end position="26"/>
    </location>
</feature>